<keyword evidence="2" id="KW-1185">Reference proteome</keyword>
<reference evidence="1 2" key="1">
    <citation type="journal article" date="2013" name="Genome Announc.">
        <title>Complete Genome Sequence of the Solvent Producer Clostridium saccharobutylicum NCP262 (DSM 13864).</title>
        <authorList>
            <person name="Poehlein A."/>
            <person name="Hartwich K."/>
            <person name="Krabben P."/>
            <person name="Ehrenreich A."/>
            <person name="Liebl W."/>
            <person name="Durre P."/>
            <person name="Gottschalk G."/>
            <person name="Daniel R."/>
        </authorList>
    </citation>
    <scope>NUCLEOTIDE SEQUENCE [LARGE SCALE GENOMIC DNA]</scope>
    <source>
        <strain evidence="1">DSM 13864</strain>
    </source>
</reference>
<evidence type="ECO:0000313" key="2">
    <source>
        <dbReference type="Proteomes" id="UP000017118"/>
    </source>
</evidence>
<organism evidence="1 2">
    <name type="scientific">Clostridium saccharobutylicum DSM 13864</name>
    <dbReference type="NCBI Taxonomy" id="1345695"/>
    <lineage>
        <taxon>Bacteria</taxon>
        <taxon>Bacillati</taxon>
        <taxon>Bacillota</taxon>
        <taxon>Clostridia</taxon>
        <taxon>Eubacteriales</taxon>
        <taxon>Clostridiaceae</taxon>
        <taxon>Clostridium</taxon>
    </lineage>
</organism>
<dbReference type="eggNOG" id="ENOG502ZK9J">
    <property type="taxonomic scope" value="Bacteria"/>
</dbReference>
<name>U5MY20_CLOSA</name>
<sequence length="124" mass="14691">MVIIMKEIPELWELIALFEMEPVYVYGEEKGIPWFYSTINFKLKRGSETLDITISPANGIIDIWLLIGDRKIIEINLENVEGMKIEKIHNKEILHILFSNDDVMEKFYIETKPQIYMYCSKARF</sequence>
<dbReference type="KEGG" id="csb:CLSA_c35650"/>
<dbReference type="AlphaFoldDB" id="U5MY20"/>
<protein>
    <submittedName>
        <fullName evidence="1">Uncharacterized protein</fullName>
    </submittedName>
</protein>
<dbReference type="Proteomes" id="UP000017118">
    <property type="component" value="Chromosome"/>
</dbReference>
<dbReference type="CDD" id="cd20698">
    <property type="entry name" value="CdiI_Kp-like"/>
    <property type="match status" value="1"/>
</dbReference>
<dbReference type="PATRIC" id="fig|1345695.3.peg.3549"/>
<evidence type="ECO:0000313" key="1">
    <source>
        <dbReference type="EMBL" id="AGX44526.1"/>
    </source>
</evidence>
<proteinExistence type="predicted"/>
<accession>U5MY20</accession>
<gene>
    <name evidence="1" type="ORF">CLSA_c35650</name>
</gene>
<dbReference type="EMBL" id="CP006721">
    <property type="protein sequence ID" value="AGX44526.1"/>
    <property type="molecule type" value="Genomic_DNA"/>
</dbReference>
<dbReference type="HOGENOM" id="CLU_1999953_0_0_9"/>